<dbReference type="RefSeq" id="WP_088276728.1">
    <property type="nucleotide sequence ID" value="NZ_FNVE01000011.1"/>
</dbReference>
<dbReference type="GO" id="GO:0045892">
    <property type="term" value="P:negative regulation of DNA-templated transcription"/>
    <property type="evidence" value="ECO:0007669"/>
    <property type="project" value="TreeGrafter"/>
</dbReference>
<evidence type="ECO:0000256" key="1">
    <source>
        <dbReference type="ARBA" id="ARBA00004496"/>
    </source>
</evidence>
<feature type="binding site" evidence="12">
    <location>
        <position position="566"/>
    </location>
    <ligand>
        <name>Zn(2+)</name>
        <dbReference type="ChEBI" id="CHEBI:29105"/>
    </ligand>
</feature>
<evidence type="ECO:0000256" key="6">
    <source>
        <dbReference type="ARBA" id="ARBA00022741"/>
    </source>
</evidence>
<dbReference type="PANTHER" id="PTHR11777">
    <property type="entry name" value="ALANYL-TRNA SYNTHETASE"/>
    <property type="match status" value="1"/>
</dbReference>
<keyword evidence="13" id="KW-0175">Coiled coil</keyword>
<dbReference type="InterPro" id="IPR050058">
    <property type="entry name" value="Ala-tRNA_ligase"/>
</dbReference>
<keyword evidence="9 12" id="KW-0694">RNA-binding</keyword>
<gene>
    <name evidence="12" type="primary">alaS</name>
    <name evidence="15" type="ORF">SAMN05216586_11158</name>
</gene>
<keyword evidence="11 12" id="KW-0030">Aminoacyl-tRNA synthetase</keyword>
<evidence type="ECO:0000256" key="13">
    <source>
        <dbReference type="SAM" id="Coils"/>
    </source>
</evidence>
<comment type="caution">
    <text evidence="15">The sequence shown here is derived from an EMBL/GenBank/DDBJ whole genome shotgun (WGS) entry which is preliminary data.</text>
</comment>
<keyword evidence="3 12" id="KW-0820">tRNA-binding</keyword>
<evidence type="ECO:0000256" key="5">
    <source>
        <dbReference type="ARBA" id="ARBA00022723"/>
    </source>
</evidence>
<dbReference type="PANTHER" id="PTHR11777:SF9">
    <property type="entry name" value="ALANINE--TRNA LIGASE, CYTOPLASMIC"/>
    <property type="match status" value="1"/>
</dbReference>
<keyword evidence="12" id="KW-0963">Cytoplasm</keyword>
<dbReference type="Gene3D" id="6.10.250.550">
    <property type="match status" value="1"/>
</dbReference>
<dbReference type="InterPro" id="IPR003156">
    <property type="entry name" value="DHHA1_dom"/>
</dbReference>
<dbReference type="Gene3D" id="3.10.310.40">
    <property type="match status" value="1"/>
</dbReference>
<dbReference type="InterPro" id="IPR023033">
    <property type="entry name" value="Ala_tRNA_ligase_euk/bac"/>
</dbReference>
<dbReference type="FunFam" id="2.40.30.130:FF:000001">
    <property type="entry name" value="Alanine--tRNA ligase"/>
    <property type="match status" value="1"/>
</dbReference>
<dbReference type="InterPro" id="IPR009000">
    <property type="entry name" value="Transl_B-barrel_sf"/>
</dbReference>
<dbReference type="InterPro" id="IPR045864">
    <property type="entry name" value="aa-tRNA-synth_II/BPL/LPL"/>
</dbReference>
<dbReference type="Pfam" id="PF02272">
    <property type="entry name" value="DHHA1"/>
    <property type="match status" value="1"/>
</dbReference>
<evidence type="ECO:0000259" key="14">
    <source>
        <dbReference type="PROSITE" id="PS50860"/>
    </source>
</evidence>
<comment type="function">
    <text evidence="12">Catalyzes the attachment of alanine to tRNA(Ala) in a two-step reaction: alanine is first activated by ATP to form Ala-AMP and then transferred to the acceptor end of tRNA(Ala). Also edits incorrectly charged Ser-tRNA(Ala) and Gly-tRNA(Ala) via its editing domain.</text>
</comment>
<dbReference type="FunFam" id="3.30.54.20:FF:000001">
    <property type="entry name" value="Alanine--tRNA ligase"/>
    <property type="match status" value="1"/>
</dbReference>
<proteinExistence type="inferred from homology"/>
<dbReference type="InterPro" id="IPR012947">
    <property type="entry name" value="tRNA_SAD"/>
</dbReference>
<comment type="similarity">
    <text evidence="2 12">Belongs to the class-II aminoacyl-tRNA synthetase family.</text>
</comment>
<feature type="coiled-coil region" evidence="13">
    <location>
        <begin position="706"/>
        <end position="758"/>
    </location>
</feature>
<dbReference type="Pfam" id="PF01411">
    <property type="entry name" value="tRNA-synt_2c"/>
    <property type="match status" value="1"/>
</dbReference>
<dbReference type="SUPFAM" id="SSF55186">
    <property type="entry name" value="ThrRS/AlaRS common domain"/>
    <property type="match status" value="1"/>
</dbReference>
<dbReference type="NCBIfam" id="TIGR00344">
    <property type="entry name" value="alaS"/>
    <property type="match status" value="1"/>
</dbReference>
<dbReference type="PROSITE" id="PS50860">
    <property type="entry name" value="AA_TRNA_LIGASE_II_ALA"/>
    <property type="match status" value="1"/>
</dbReference>
<dbReference type="FunFam" id="3.30.980.10:FF:000004">
    <property type="entry name" value="Alanine--tRNA ligase, cytoplasmic"/>
    <property type="match status" value="1"/>
</dbReference>
<organism evidence="15 16">
    <name type="scientific">Halopseudomonas aestusnigri</name>
    <dbReference type="NCBI Taxonomy" id="857252"/>
    <lineage>
        <taxon>Bacteria</taxon>
        <taxon>Pseudomonadati</taxon>
        <taxon>Pseudomonadota</taxon>
        <taxon>Gammaproteobacteria</taxon>
        <taxon>Pseudomonadales</taxon>
        <taxon>Pseudomonadaceae</taxon>
        <taxon>Halopseudomonas</taxon>
    </lineage>
</organism>
<dbReference type="EC" id="6.1.1.7" evidence="12"/>
<dbReference type="SMART" id="SM00863">
    <property type="entry name" value="tRNA_SAD"/>
    <property type="match status" value="1"/>
</dbReference>
<dbReference type="InterPro" id="IPR002318">
    <property type="entry name" value="Ala-tRNA-lgiase_IIc"/>
</dbReference>
<dbReference type="GO" id="GO:0002161">
    <property type="term" value="F:aminoacyl-tRNA deacylase activity"/>
    <property type="evidence" value="ECO:0007669"/>
    <property type="project" value="TreeGrafter"/>
</dbReference>
<dbReference type="GO" id="GO:0006419">
    <property type="term" value="P:alanyl-tRNA aminoacylation"/>
    <property type="evidence" value="ECO:0007669"/>
    <property type="project" value="UniProtKB-UniRule"/>
</dbReference>
<evidence type="ECO:0000256" key="10">
    <source>
        <dbReference type="ARBA" id="ARBA00022917"/>
    </source>
</evidence>
<dbReference type="Proteomes" id="UP000243518">
    <property type="component" value="Unassembled WGS sequence"/>
</dbReference>
<dbReference type="InterPro" id="IPR018165">
    <property type="entry name" value="Ala-tRNA-synth_IIc_core"/>
</dbReference>
<accession>A0AAQ1G934</accession>
<dbReference type="GO" id="GO:0008270">
    <property type="term" value="F:zinc ion binding"/>
    <property type="evidence" value="ECO:0007669"/>
    <property type="project" value="UniProtKB-UniRule"/>
</dbReference>
<feature type="binding site" evidence="12">
    <location>
        <position position="562"/>
    </location>
    <ligand>
        <name>Zn(2+)</name>
        <dbReference type="ChEBI" id="CHEBI:29105"/>
    </ligand>
</feature>
<keyword evidence="8 12" id="KW-0067">ATP-binding</keyword>
<dbReference type="Gene3D" id="3.30.980.10">
    <property type="entry name" value="Threonyl-trna Synthetase, Chain A, domain 2"/>
    <property type="match status" value="1"/>
</dbReference>
<evidence type="ECO:0000256" key="9">
    <source>
        <dbReference type="ARBA" id="ARBA00022884"/>
    </source>
</evidence>
<evidence type="ECO:0000256" key="2">
    <source>
        <dbReference type="ARBA" id="ARBA00008226"/>
    </source>
</evidence>
<dbReference type="SUPFAM" id="SSF50447">
    <property type="entry name" value="Translation proteins"/>
    <property type="match status" value="1"/>
</dbReference>
<dbReference type="Gene3D" id="2.40.30.130">
    <property type="match status" value="1"/>
</dbReference>
<dbReference type="InterPro" id="IPR018162">
    <property type="entry name" value="Ala-tRNA-ligase_IIc_anticod-bd"/>
</dbReference>
<dbReference type="EMBL" id="FNVE01000011">
    <property type="protein sequence ID" value="SEG60545.1"/>
    <property type="molecule type" value="Genomic_DNA"/>
</dbReference>
<evidence type="ECO:0000256" key="4">
    <source>
        <dbReference type="ARBA" id="ARBA00022598"/>
    </source>
</evidence>
<keyword evidence="5 12" id="KW-0479">Metal-binding</keyword>
<evidence type="ECO:0000313" key="15">
    <source>
        <dbReference type="EMBL" id="SEG60545.1"/>
    </source>
</evidence>
<evidence type="ECO:0000256" key="12">
    <source>
        <dbReference type="HAMAP-Rule" id="MF_00036"/>
    </source>
</evidence>
<dbReference type="GO" id="GO:0005524">
    <property type="term" value="F:ATP binding"/>
    <property type="evidence" value="ECO:0007669"/>
    <property type="project" value="UniProtKB-UniRule"/>
</dbReference>
<dbReference type="InterPro" id="IPR018164">
    <property type="entry name" value="Ala-tRNA-synth_IIc_N"/>
</dbReference>
<keyword evidence="6 12" id="KW-0547">Nucleotide-binding</keyword>
<dbReference type="HAMAP" id="MF_00036_B">
    <property type="entry name" value="Ala_tRNA_synth_B"/>
    <property type="match status" value="1"/>
</dbReference>
<dbReference type="GO" id="GO:0005829">
    <property type="term" value="C:cytosol"/>
    <property type="evidence" value="ECO:0007669"/>
    <property type="project" value="TreeGrafter"/>
</dbReference>
<reference evidence="15 16" key="1">
    <citation type="submission" date="2016-10" db="EMBL/GenBank/DDBJ databases">
        <authorList>
            <person name="Varghese N."/>
            <person name="Submissions S."/>
        </authorList>
    </citation>
    <scope>NUCLEOTIDE SEQUENCE [LARGE SCALE GENOMIC DNA]</scope>
    <source>
        <strain evidence="15 16">CECT 8317</strain>
    </source>
</reference>
<keyword evidence="7 12" id="KW-0862">Zinc</keyword>
<evidence type="ECO:0000313" key="16">
    <source>
        <dbReference type="Proteomes" id="UP000243518"/>
    </source>
</evidence>
<comment type="domain">
    <text evidence="12">Consists of three domains; the N-terminal catalytic domain, the editing domain and the C-terminal C-Ala domain. The editing domain removes incorrectly charged amino acids, while the C-Ala domain, along with tRNA(Ala), serves as a bridge to cooperatively bring together the editing and aminoacylation centers thus stimulating deacylation of misacylated tRNAs.</text>
</comment>
<comment type="subcellular location">
    <subcellularLocation>
        <location evidence="1 12">Cytoplasm</location>
    </subcellularLocation>
</comment>
<evidence type="ECO:0000256" key="7">
    <source>
        <dbReference type="ARBA" id="ARBA00022833"/>
    </source>
</evidence>
<dbReference type="PRINTS" id="PR00980">
    <property type="entry name" value="TRNASYNTHALA"/>
</dbReference>
<keyword evidence="4 12" id="KW-0436">Ligase</keyword>
<dbReference type="AlphaFoldDB" id="A0AAQ1G934"/>
<dbReference type="InterPro" id="IPR018163">
    <property type="entry name" value="Thr/Ala-tRNA-synth_IIc_edit"/>
</dbReference>
<feature type="binding site" evidence="12">
    <location>
        <position position="665"/>
    </location>
    <ligand>
        <name>Zn(2+)</name>
        <dbReference type="ChEBI" id="CHEBI:29105"/>
    </ligand>
</feature>
<feature type="domain" description="Alanyl-transfer RNA synthetases family profile" evidence="14">
    <location>
        <begin position="1"/>
        <end position="708"/>
    </location>
</feature>
<name>A0AAQ1G934_9GAMM</name>
<dbReference type="Gene3D" id="3.30.930.10">
    <property type="entry name" value="Bira Bifunctional Protein, Domain 2"/>
    <property type="match status" value="1"/>
</dbReference>
<protein>
    <recommendedName>
        <fullName evidence="12">Alanine--tRNA ligase</fullName>
        <ecNumber evidence="12">6.1.1.7</ecNumber>
    </recommendedName>
    <alternativeName>
        <fullName evidence="12">Alanyl-tRNA synthetase</fullName>
        <shortName evidence="12">AlaRS</shortName>
    </alternativeName>
</protein>
<keyword evidence="10 12" id="KW-0648">Protein biosynthesis</keyword>
<comment type="catalytic activity">
    <reaction evidence="12">
        <text>tRNA(Ala) + L-alanine + ATP = L-alanyl-tRNA(Ala) + AMP + diphosphate</text>
        <dbReference type="Rhea" id="RHEA:12540"/>
        <dbReference type="Rhea" id="RHEA-COMP:9657"/>
        <dbReference type="Rhea" id="RHEA-COMP:9923"/>
        <dbReference type="ChEBI" id="CHEBI:30616"/>
        <dbReference type="ChEBI" id="CHEBI:33019"/>
        <dbReference type="ChEBI" id="CHEBI:57972"/>
        <dbReference type="ChEBI" id="CHEBI:78442"/>
        <dbReference type="ChEBI" id="CHEBI:78497"/>
        <dbReference type="ChEBI" id="CHEBI:456215"/>
        <dbReference type="EC" id="6.1.1.7"/>
    </reaction>
</comment>
<keyword evidence="16" id="KW-1185">Reference proteome</keyword>
<dbReference type="GO" id="GO:0000049">
    <property type="term" value="F:tRNA binding"/>
    <property type="evidence" value="ECO:0007669"/>
    <property type="project" value="UniProtKB-KW"/>
</dbReference>
<sequence length="873" mass="94662">MKSADIRESFLRFFEEKGHTRVASSSLIPANDPTLLFTNAGMNQFKDCFLGLEKRAYTRATSSQKCVRAGGKHNDLENVGYTARHHTFFEMLGNFSFGDYFKRDAIHYAWEFLTSDKWLNLPQEKLWVTVYASDDEAYDIWTKEVGVPAERMVRIGDNKGAPYASDNFWAMGDTGPCGPCTEIFYDHGADIWGGPPGSPEEDGDRYIEIWNNVFMQFNRTADGELHPLPAPSVDTGMGLERISAVMQHVHANYEIDLFQNLLAAAAEAIGCPQDNAASLKVVADHIRSCSFLIADGVLPSNEGRGYVLRRIIRRACRHGNKLGAKGVFFHKIVAALVAEMGEAFPELKTQQAHIERVLKTEEEQFAKTLDQGLRILEQDLAELKGSEIPGDVVFKLYDTYGFPVDLTGDIARERDLTIDEAGFEAAMEAQRERARSASQFGLDYNALVKVDIETRFQGYEGTDGQGTVVALFRDGEPVEVLNEGDNGVVVLNQTPFYAESGGQVGDTGYLSASGLRAEVSDTTKAGNAHLHHVIVQQGTLRDGEEVQATVDAGVRQATALNHSATHLLHAALREVLGDHVQQKGSLVDSQRLRFDFSHYEAIKPEQLRALEDRVNEQIRLNSVVGVEVTDIESAKNKGAMALFGEKYGDQVRVLTMGNGFSVELCGGTHVSRTGDIGLFKITAESGIASGVRRIEAVTGAGALAWIADTEERLREAAATVKGSRDNMLDKLAALVERSRQLEKEVDQLKAKAASAAGSDLAAAAQQIGGRTVLVQRVDGQDGKGLMALVDQLKNKLGSAAILLGGESDGKVVLVAGVTKDLASQLKAGDWIRTTAQAVGGKGGGRPDMAQGGGTDVAALDQALVDAVSWVGQQ</sequence>
<dbReference type="Pfam" id="PF07973">
    <property type="entry name" value="tRNA_SAD"/>
    <property type="match status" value="1"/>
</dbReference>
<dbReference type="CDD" id="cd00673">
    <property type="entry name" value="AlaRS_core"/>
    <property type="match status" value="1"/>
</dbReference>
<dbReference type="SUPFAM" id="SSF55681">
    <property type="entry name" value="Class II aaRS and biotin synthetases"/>
    <property type="match status" value="1"/>
</dbReference>
<dbReference type="FunFam" id="3.30.930.10:FF:000004">
    <property type="entry name" value="Alanine--tRNA ligase"/>
    <property type="match status" value="1"/>
</dbReference>
<feature type="binding site" evidence="12">
    <location>
        <position position="669"/>
    </location>
    <ligand>
        <name>Zn(2+)</name>
        <dbReference type="ChEBI" id="CHEBI:29105"/>
    </ligand>
</feature>
<comment type="cofactor">
    <cofactor evidence="12">
        <name>Zn(2+)</name>
        <dbReference type="ChEBI" id="CHEBI:29105"/>
    </cofactor>
    <text evidence="12">Binds 1 zinc ion per subunit.</text>
</comment>
<evidence type="ECO:0000256" key="3">
    <source>
        <dbReference type="ARBA" id="ARBA00022555"/>
    </source>
</evidence>
<evidence type="ECO:0000256" key="8">
    <source>
        <dbReference type="ARBA" id="ARBA00022840"/>
    </source>
</evidence>
<dbReference type="FunFam" id="3.10.310.40:FF:000001">
    <property type="entry name" value="Alanine--tRNA ligase"/>
    <property type="match status" value="1"/>
</dbReference>
<evidence type="ECO:0000256" key="11">
    <source>
        <dbReference type="ARBA" id="ARBA00023146"/>
    </source>
</evidence>
<dbReference type="Gene3D" id="3.30.54.20">
    <property type="match status" value="1"/>
</dbReference>
<dbReference type="SUPFAM" id="SSF101353">
    <property type="entry name" value="Putative anticodon-binding domain of alanyl-tRNA synthetase (AlaRS)"/>
    <property type="match status" value="1"/>
</dbReference>
<dbReference type="GO" id="GO:0004813">
    <property type="term" value="F:alanine-tRNA ligase activity"/>
    <property type="evidence" value="ECO:0007669"/>
    <property type="project" value="UniProtKB-UniRule"/>
</dbReference>